<dbReference type="EMBL" id="WIGO01000078">
    <property type="protein sequence ID" value="KAF6831708.1"/>
    <property type="molecule type" value="Genomic_DNA"/>
</dbReference>
<proteinExistence type="predicted"/>
<reference evidence="2" key="1">
    <citation type="journal article" date="2020" name="Phytopathology">
        <title>Genome Sequence Resources of Colletotrichum truncatum, C. plurivorum, C. musicola, and C. sojae: Four Species Pathogenic to Soybean (Glycine max).</title>
        <authorList>
            <person name="Rogerio F."/>
            <person name="Boufleur T.R."/>
            <person name="Ciampi-Guillardi M."/>
            <person name="Sukno S.A."/>
            <person name="Thon M.R."/>
            <person name="Massola Junior N.S."/>
            <person name="Baroncelli R."/>
        </authorList>
    </citation>
    <scope>NUCLEOTIDE SEQUENCE</scope>
    <source>
        <strain evidence="2">LFN00145</strain>
    </source>
</reference>
<gene>
    <name evidence="2" type="ORF">CPLU01_06623</name>
</gene>
<dbReference type="Proteomes" id="UP000654918">
    <property type="component" value="Unassembled WGS sequence"/>
</dbReference>
<evidence type="ECO:0000256" key="1">
    <source>
        <dbReference type="SAM" id="MobiDB-lite"/>
    </source>
</evidence>
<comment type="caution">
    <text evidence="2">The sequence shown here is derived from an EMBL/GenBank/DDBJ whole genome shotgun (WGS) entry which is preliminary data.</text>
</comment>
<keyword evidence="3" id="KW-1185">Reference proteome</keyword>
<dbReference type="AlphaFoldDB" id="A0A8H6NG81"/>
<sequence length="109" mass="11599">MGRGGAMANVMGVVMGPTEERVYLVFAQCISNEGISNELIASRQLSLYLLKERPTTPGPSALPEPVTVQGILSRPVYSPSCSQLAAQGSPGPTAIDNVRERRVLTEDAK</sequence>
<protein>
    <submittedName>
        <fullName evidence="2">Uncharacterized protein</fullName>
    </submittedName>
</protein>
<name>A0A8H6NG81_9PEZI</name>
<organism evidence="2 3">
    <name type="scientific">Colletotrichum plurivorum</name>
    <dbReference type="NCBI Taxonomy" id="2175906"/>
    <lineage>
        <taxon>Eukaryota</taxon>
        <taxon>Fungi</taxon>
        <taxon>Dikarya</taxon>
        <taxon>Ascomycota</taxon>
        <taxon>Pezizomycotina</taxon>
        <taxon>Sordariomycetes</taxon>
        <taxon>Hypocreomycetidae</taxon>
        <taxon>Glomerellales</taxon>
        <taxon>Glomerellaceae</taxon>
        <taxon>Colletotrichum</taxon>
        <taxon>Colletotrichum orchidearum species complex</taxon>
    </lineage>
</organism>
<evidence type="ECO:0000313" key="3">
    <source>
        <dbReference type="Proteomes" id="UP000654918"/>
    </source>
</evidence>
<feature type="compositionally biased region" description="Basic and acidic residues" evidence="1">
    <location>
        <begin position="97"/>
        <end position="109"/>
    </location>
</feature>
<feature type="region of interest" description="Disordered" evidence="1">
    <location>
        <begin position="82"/>
        <end position="109"/>
    </location>
</feature>
<evidence type="ECO:0000313" key="2">
    <source>
        <dbReference type="EMBL" id="KAF6831708.1"/>
    </source>
</evidence>
<accession>A0A8H6NG81</accession>